<gene>
    <name evidence="1" type="ORF">ACFLIM_11225</name>
</gene>
<accession>A0ABW7A8V7</accession>
<name>A0ABW7A8V7_9ACTN</name>
<protein>
    <submittedName>
        <fullName evidence="1">RcpC/CpaB family pilus assembly protein</fullName>
    </submittedName>
</protein>
<dbReference type="RefSeq" id="WP_393164442.1">
    <property type="nucleotide sequence ID" value="NZ_JBICRM010000006.1"/>
</dbReference>
<evidence type="ECO:0000313" key="2">
    <source>
        <dbReference type="Proteomes" id="UP001603978"/>
    </source>
</evidence>
<proteinExistence type="predicted"/>
<sequence>MIATPVRIADPAAAKLLSPGSTIGVLAAWEEGQPAHTIAEDITVITIPAPDTDDSHGTLVVLATTPAQAANLAAAQTSGRLSITIKPNLR</sequence>
<keyword evidence="2" id="KW-1185">Reference proteome</keyword>
<comment type="caution">
    <text evidence="1">The sequence shown here is derived from an EMBL/GenBank/DDBJ whole genome shotgun (WGS) entry which is preliminary data.</text>
</comment>
<dbReference type="EMBL" id="JBICRM010000006">
    <property type="protein sequence ID" value="MFG1703756.1"/>
    <property type="molecule type" value="Genomic_DNA"/>
</dbReference>
<evidence type="ECO:0000313" key="1">
    <source>
        <dbReference type="EMBL" id="MFG1703756.1"/>
    </source>
</evidence>
<reference evidence="1 2" key="1">
    <citation type="submission" date="2024-10" db="EMBL/GenBank/DDBJ databases">
        <authorList>
            <person name="Topkara A.R."/>
            <person name="Saygin H."/>
        </authorList>
    </citation>
    <scope>NUCLEOTIDE SEQUENCE [LARGE SCALE GENOMIC DNA]</scope>
    <source>
        <strain evidence="1 2">M3C6</strain>
    </source>
</reference>
<organism evidence="1 2">
    <name type="scientific">Nonomuraea marmarensis</name>
    <dbReference type="NCBI Taxonomy" id="3351344"/>
    <lineage>
        <taxon>Bacteria</taxon>
        <taxon>Bacillati</taxon>
        <taxon>Actinomycetota</taxon>
        <taxon>Actinomycetes</taxon>
        <taxon>Streptosporangiales</taxon>
        <taxon>Streptosporangiaceae</taxon>
        <taxon>Nonomuraea</taxon>
    </lineage>
</organism>
<dbReference type="Proteomes" id="UP001603978">
    <property type="component" value="Unassembled WGS sequence"/>
</dbReference>